<name>A0A3E3JYC0_9FIRM</name>
<dbReference type="Proteomes" id="UP000261080">
    <property type="component" value="Unassembled WGS sequence"/>
</dbReference>
<gene>
    <name evidence="1" type="ORF">DW016_15950</name>
</gene>
<keyword evidence="2" id="KW-1185">Reference proteome</keyword>
<comment type="caution">
    <text evidence="1">The sequence shown here is derived from an EMBL/GenBank/DDBJ whole genome shotgun (WGS) entry which is preliminary data.</text>
</comment>
<accession>A0A3E3JYC0</accession>
<proteinExistence type="predicted"/>
<evidence type="ECO:0000313" key="1">
    <source>
        <dbReference type="EMBL" id="RGE84235.1"/>
    </source>
</evidence>
<sequence>MQELEKILEEIEHLEKIQFSSYTKPLITIEDVEKIIRKHMNDKSETYAFDFANTEAFDCPCGRHYVHLAIPPKLEFCEKCKEKVRNNRTDICPKCRKKLYEYEKKYNCVVDIGMNGCDGARGEKYILPHGERRIN</sequence>
<reference evidence="1 2" key="1">
    <citation type="submission" date="2018-08" db="EMBL/GenBank/DDBJ databases">
        <title>A genome reference for cultivated species of the human gut microbiota.</title>
        <authorList>
            <person name="Zou Y."/>
            <person name="Xue W."/>
            <person name="Luo G."/>
        </authorList>
    </citation>
    <scope>NUCLEOTIDE SEQUENCE [LARGE SCALE GENOMIC DNA]</scope>
    <source>
        <strain evidence="1 2">AF37-2AT</strain>
    </source>
</reference>
<evidence type="ECO:0000313" key="2">
    <source>
        <dbReference type="Proteomes" id="UP000261080"/>
    </source>
</evidence>
<dbReference type="AlphaFoldDB" id="A0A3E3JYC0"/>
<dbReference type="RefSeq" id="WP_117493960.1">
    <property type="nucleotide sequence ID" value="NZ_CALBAT010000008.1"/>
</dbReference>
<protein>
    <submittedName>
        <fullName evidence="1">Uncharacterized protein</fullName>
    </submittedName>
</protein>
<dbReference type="EMBL" id="QVLX01000024">
    <property type="protein sequence ID" value="RGE84235.1"/>
    <property type="molecule type" value="Genomic_DNA"/>
</dbReference>
<organism evidence="1 2">
    <name type="scientific">Sellimonas intestinalis</name>
    <dbReference type="NCBI Taxonomy" id="1653434"/>
    <lineage>
        <taxon>Bacteria</taxon>
        <taxon>Bacillati</taxon>
        <taxon>Bacillota</taxon>
        <taxon>Clostridia</taxon>
        <taxon>Lachnospirales</taxon>
        <taxon>Lachnospiraceae</taxon>
        <taxon>Sellimonas</taxon>
    </lineage>
</organism>